<evidence type="ECO:0000313" key="2">
    <source>
        <dbReference type="EMBL" id="KAK4207372.1"/>
    </source>
</evidence>
<evidence type="ECO:0000313" key="3">
    <source>
        <dbReference type="Proteomes" id="UP001301769"/>
    </source>
</evidence>
<name>A0AAN6Y130_9PEZI</name>
<dbReference type="InterPro" id="IPR000719">
    <property type="entry name" value="Prot_kinase_dom"/>
</dbReference>
<dbReference type="InterPro" id="IPR011009">
    <property type="entry name" value="Kinase-like_dom_sf"/>
</dbReference>
<keyword evidence="3" id="KW-1185">Reference proteome</keyword>
<organism evidence="2 3">
    <name type="scientific">Rhypophila decipiens</name>
    <dbReference type="NCBI Taxonomy" id="261697"/>
    <lineage>
        <taxon>Eukaryota</taxon>
        <taxon>Fungi</taxon>
        <taxon>Dikarya</taxon>
        <taxon>Ascomycota</taxon>
        <taxon>Pezizomycotina</taxon>
        <taxon>Sordariomycetes</taxon>
        <taxon>Sordariomycetidae</taxon>
        <taxon>Sordariales</taxon>
        <taxon>Naviculisporaceae</taxon>
        <taxon>Rhypophila</taxon>
    </lineage>
</organism>
<dbReference type="AlphaFoldDB" id="A0AAN6Y130"/>
<dbReference type="GO" id="GO:0004672">
    <property type="term" value="F:protein kinase activity"/>
    <property type="evidence" value="ECO:0007669"/>
    <property type="project" value="InterPro"/>
</dbReference>
<accession>A0AAN6Y130</accession>
<dbReference type="Pfam" id="PF00069">
    <property type="entry name" value="Pkinase"/>
    <property type="match status" value="1"/>
</dbReference>
<evidence type="ECO:0000259" key="1">
    <source>
        <dbReference type="PROSITE" id="PS50011"/>
    </source>
</evidence>
<gene>
    <name evidence="2" type="ORF">QBC37DRAFT_487542</name>
</gene>
<dbReference type="Gene3D" id="1.10.510.10">
    <property type="entry name" value="Transferase(Phosphotransferase) domain 1"/>
    <property type="match status" value="1"/>
</dbReference>
<proteinExistence type="predicted"/>
<reference evidence="2" key="1">
    <citation type="journal article" date="2023" name="Mol. Phylogenet. Evol.">
        <title>Genome-scale phylogeny and comparative genomics of the fungal order Sordariales.</title>
        <authorList>
            <person name="Hensen N."/>
            <person name="Bonometti L."/>
            <person name="Westerberg I."/>
            <person name="Brannstrom I.O."/>
            <person name="Guillou S."/>
            <person name="Cros-Aarteil S."/>
            <person name="Calhoun S."/>
            <person name="Haridas S."/>
            <person name="Kuo A."/>
            <person name="Mondo S."/>
            <person name="Pangilinan J."/>
            <person name="Riley R."/>
            <person name="LaButti K."/>
            <person name="Andreopoulos B."/>
            <person name="Lipzen A."/>
            <person name="Chen C."/>
            <person name="Yan M."/>
            <person name="Daum C."/>
            <person name="Ng V."/>
            <person name="Clum A."/>
            <person name="Steindorff A."/>
            <person name="Ohm R.A."/>
            <person name="Martin F."/>
            <person name="Silar P."/>
            <person name="Natvig D.O."/>
            <person name="Lalanne C."/>
            <person name="Gautier V."/>
            <person name="Ament-Velasquez S.L."/>
            <person name="Kruys A."/>
            <person name="Hutchinson M.I."/>
            <person name="Powell A.J."/>
            <person name="Barry K."/>
            <person name="Miller A.N."/>
            <person name="Grigoriev I.V."/>
            <person name="Debuchy R."/>
            <person name="Gladieux P."/>
            <person name="Hiltunen Thoren M."/>
            <person name="Johannesson H."/>
        </authorList>
    </citation>
    <scope>NUCLEOTIDE SEQUENCE</scope>
    <source>
        <strain evidence="2">PSN293</strain>
    </source>
</reference>
<dbReference type="PROSITE" id="PS50011">
    <property type="entry name" value="PROTEIN_KINASE_DOM"/>
    <property type="match status" value="1"/>
</dbReference>
<feature type="domain" description="Protein kinase" evidence="1">
    <location>
        <begin position="1"/>
        <end position="284"/>
    </location>
</feature>
<dbReference type="EMBL" id="MU858299">
    <property type="protein sequence ID" value="KAK4207372.1"/>
    <property type="molecule type" value="Genomic_DNA"/>
</dbReference>
<dbReference type="SUPFAM" id="SSF56112">
    <property type="entry name" value="Protein kinase-like (PK-like)"/>
    <property type="match status" value="1"/>
</dbReference>
<reference evidence="2" key="2">
    <citation type="submission" date="2023-05" db="EMBL/GenBank/DDBJ databases">
        <authorList>
            <consortium name="Lawrence Berkeley National Laboratory"/>
            <person name="Steindorff A."/>
            <person name="Hensen N."/>
            <person name="Bonometti L."/>
            <person name="Westerberg I."/>
            <person name="Brannstrom I.O."/>
            <person name="Guillou S."/>
            <person name="Cros-Aarteil S."/>
            <person name="Calhoun S."/>
            <person name="Haridas S."/>
            <person name="Kuo A."/>
            <person name="Mondo S."/>
            <person name="Pangilinan J."/>
            <person name="Riley R."/>
            <person name="Labutti K."/>
            <person name="Andreopoulos B."/>
            <person name="Lipzen A."/>
            <person name="Chen C."/>
            <person name="Yanf M."/>
            <person name="Daum C."/>
            <person name="Ng V."/>
            <person name="Clum A."/>
            <person name="Ohm R."/>
            <person name="Martin F."/>
            <person name="Silar P."/>
            <person name="Natvig D."/>
            <person name="Lalanne C."/>
            <person name="Gautier V."/>
            <person name="Ament-Velasquez S.L."/>
            <person name="Kruys A."/>
            <person name="Hutchinson M.I."/>
            <person name="Powell A.J."/>
            <person name="Barry K."/>
            <person name="Miller A.N."/>
            <person name="Grigoriev I.V."/>
            <person name="Debuchy R."/>
            <person name="Gladieux P."/>
            <person name="Thoren M.H."/>
            <person name="Johannesson H."/>
        </authorList>
    </citation>
    <scope>NUCLEOTIDE SEQUENCE</scope>
    <source>
        <strain evidence="2">PSN293</strain>
    </source>
</reference>
<sequence>MSRKPPLPTPLEDYTWLQLIITDARDPEKPPIKERVWCHITPDEKLFLGQIQFPEDKIPDPLSLDQQRSMLYRIPDRALYAPVPRNTSLAIIPARENDNFNASNSYVKGPNIRYFIELSRGNMFWDWPDRREWIPDMLLSEVLITDRICKVPHPFIIKYHGYCHWELREWDKEVKTTMLERIESAVKYLHSLGLAHNDLNPQNVMVRSDGTPALIDFGSCRPFGEELKYSYGTPGWFEEDFKTSEKKHDLYGLKMLEEWLGRVWEKEECRGSCLCKVMPDKAVE</sequence>
<protein>
    <submittedName>
        <fullName evidence="2">Serine threonine kinase</fullName>
    </submittedName>
</protein>
<dbReference type="Proteomes" id="UP001301769">
    <property type="component" value="Unassembled WGS sequence"/>
</dbReference>
<keyword evidence="2" id="KW-0808">Transferase</keyword>
<comment type="caution">
    <text evidence="2">The sequence shown here is derived from an EMBL/GenBank/DDBJ whole genome shotgun (WGS) entry which is preliminary data.</text>
</comment>
<dbReference type="GO" id="GO:0005524">
    <property type="term" value="F:ATP binding"/>
    <property type="evidence" value="ECO:0007669"/>
    <property type="project" value="InterPro"/>
</dbReference>
<keyword evidence="2" id="KW-0418">Kinase</keyword>